<gene>
    <name evidence="1" type="ORF">QFZ22_001228</name>
</gene>
<protein>
    <submittedName>
        <fullName evidence="1">Uncharacterized protein</fullName>
    </submittedName>
</protein>
<dbReference type="AlphaFoldDB" id="A0AAW8F8U3"/>
<organism evidence="1 2">
    <name type="scientific">Streptomyces canus</name>
    <dbReference type="NCBI Taxonomy" id="58343"/>
    <lineage>
        <taxon>Bacteria</taxon>
        <taxon>Bacillati</taxon>
        <taxon>Actinomycetota</taxon>
        <taxon>Actinomycetes</taxon>
        <taxon>Kitasatosporales</taxon>
        <taxon>Streptomycetaceae</taxon>
        <taxon>Streptomyces</taxon>
        <taxon>Streptomyces aurantiacus group</taxon>
    </lineage>
</organism>
<name>A0AAW8F8U3_9ACTN</name>
<evidence type="ECO:0000313" key="2">
    <source>
        <dbReference type="Proteomes" id="UP001234216"/>
    </source>
</evidence>
<sequence length="32" mass="3704">MEFAIDTVVEIHNASPLRWELLNHSRFNPPVA</sequence>
<accession>A0AAW8F8U3</accession>
<proteinExistence type="predicted"/>
<evidence type="ECO:0000313" key="1">
    <source>
        <dbReference type="EMBL" id="MDQ0905243.1"/>
    </source>
</evidence>
<comment type="caution">
    <text evidence="1">The sequence shown here is derived from an EMBL/GenBank/DDBJ whole genome shotgun (WGS) entry which is preliminary data.</text>
</comment>
<dbReference type="EMBL" id="JAUSZV010000005">
    <property type="protein sequence ID" value="MDQ0905243.1"/>
    <property type="molecule type" value="Genomic_DNA"/>
</dbReference>
<dbReference type="Proteomes" id="UP001234216">
    <property type="component" value="Unassembled WGS sequence"/>
</dbReference>
<reference evidence="1" key="1">
    <citation type="submission" date="2023-07" db="EMBL/GenBank/DDBJ databases">
        <title>Comparative genomics of wheat-associated soil bacteria to identify genetic determinants of phenazine resistance.</title>
        <authorList>
            <person name="Mouncey N."/>
        </authorList>
    </citation>
    <scope>NUCLEOTIDE SEQUENCE</scope>
    <source>
        <strain evidence="1">V4I22</strain>
    </source>
</reference>